<sequence length="840" mass="88449">MATLNLSTNGPSIQKSYQAMVNAPAPSGPSASSPTYGQWAVFSVQAPLVSAFQNSSTQESVLKVQTTGEGELADLIDEFSDGRIQFAFVKVKDPNTGLPKNVLIAWCGEGVPERTKGYFGSHLTAVQKLLHGYHVQVTSRSEGDLTPEGIVQKVADASGSKYGGGAATSDSSSAPKPAPPTSKPVFMPTRTGGSGFGTLGSRSRVGAGQSGGTDQDGWGEDAPQVTRSQLEKVESAYKPTKVNMAELTGQKQEPSRFQPQQREDTNGSGDVVRGGYQPIGKVDIAAIRRQAQESGQVKDDRPTTVKGSYEPVGKVDIAAIRAKAQQAPSPVPQTAAGGSQRSEEQEDERPKSLADRSAAFTQSERLTSMPKPKVANRFGSNTSSFAGTKAPTPVAPSKPIDKAAPVGIASRTFADEGGKTPAQIWAEKKARERGNSGAASNPPSAGFNKPTSPIQSQPSGGWSSGYTGKSWAPVQTTRTGTSNVSAQRTGEPEQEEEDVLQQPTGSIGSIRDRFKDAPPMGASNIGRSAAQDEDESFAPPPPLDTSSKPNAGVRGVPMPGLPTRPSQPQPEPEEVPEDVPEEEHFSVPPPPAVPRSPTPPTPEAPGSPIRVAMPVSRNAEPEPMEAPEEHFSPPPMPTESLAKAVSNTVAAPEDEEDDHDDAARGVAETAAASTFGSGAETAHPGAGVAGKTALIQYDYEKAEDNEIELREGEYVTNIEMVDEDWWMGQNSKGETGLFPSNYVELVEDGASDAGAGAPEAPEAAAQEEPDFHQHAAPPAAEAGGKTATAQYDYEAAEDNELSFPDGAVITGVEFPDEDWWFGHYNGKEGLFPANYVELNN</sequence>
<gene>
    <name evidence="1" type="primary">ABP1</name>
    <name evidence="1" type="ORF">M8818_002785</name>
</gene>
<dbReference type="Proteomes" id="UP001320706">
    <property type="component" value="Unassembled WGS sequence"/>
</dbReference>
<accession>A0ACC3SGW2</accession>
<evidence type="ECO:0000313" key="2">
    <source>
        <dbReference type="Proteomes" id="UP001320706"/>
    </source>
</evidence>
<proteinExistence type="predicted"/>
<keyword evidence="2" id="KW-1185">Reference proteome</keyword>
<protein>
    <submittedName>
        <fullName evidence="1">Actin binding protein</fullName>
    </submittedName>
</protein>
<comment type="caution">
    <text evidence="1">The sequence shown here is derived from an EMBL/GenBank/DDBJ whole genome shotgun (WGS) entry which is preliminary data.</text>
</comment>
<name>A0ACC3SGW2_9PEZI</name>
<dbReference type="EMBL" id="JAMKPW020000011">
    <property type="protein sequence ID" value="KAK8213483.1"/>
    <property type="molecule type" value="Genomic_DNA"/>
</dbReference>
<organism evidence="1 2">
    <name type="scientific">Zalaria obscura</name>
    <dbReference type="NCBI Taxonomy" id="2024903"/>
    <lineage>
        <taxon>Eukaryota</taxon>
        <taxon>Fungi</taxon>
        <taxon>Dikarya</taxon>
        <taxon>Ascomycota</taxon>
        <taxon>Pezizomycotina</taxon>
        <taxon>Dothideomycetes</taxon>
        <taxon>Dothideomycetidae</taxon>
        <taxon>Dothideales</taxon>
        <taxon>Zalariaceae</taxon>
        <taxon>Zalaria</taxon>
    </lineage>
</organism>
<reference evidence="1" key="1">
    <citation type="submission" date="2024-02" db="EMBL/GenBank/DDBJ databases">
        <title>Metagenome Assembled Genome of Zalaria obscura JY119.</title>
        <authorList>
            <person name="Vighnesh L."/>
            <person name="Jagadeeshwari U."/>
            <person name="Venkata Ramana C."/>
            <person name="Sasikala C."/>
        </authorList>
    </citation>
    <scope>NUCLEOTIDE SEQUENCE</scope>
    <source>
        <strain evidence="1">JY119</strain>
    </source>
</reference>
<evidence type="ECO:0000313" key="1">
    <source>
        <dbReference type="EMBL" id="KAK8213483.1"/>
    </source>
</evidence>